<comment type="caution">
    <text evidence="2">The sequence shown here is derived from an EMBL/GenBank/DDBJ whole genome shotgun (WGS) entry which is preliminary data.</text>
</comment>
<dbReference type="Pfam" id="PF19139">
    <property type="entry name" value="DUF5822"/>
    <property type="match status" value="1"/>
</dbReference>
<dbReference type="PATRIC" id="fig|1227456.3.peg.1983"/>
<dbReference type="Proteomes" id="UP000011625">
    <property type="component" value="Unassembled WGS sequence"/>
</dbReference>
<dbReference type="OrthoDB" id="280951at2157"/>
<dbReference type="InterPro" id="IPR043860">
    <property type="entry name" value="DUF5822"/>
</dbReference>
<organism evidence="2 3">
    <name type="scientific">Halococcus salifodinae DSM 8989</name>
    <dbReference type="NCBI Taxonomy" id="1227456"/>
    <lineage>
        <taxon>Archaea</taxon>
        <taxon>Methanobacteriati</taxon>
        <taxon>Methanobacteriota</taxon>
        <taxon>Stenosarchaea group</taxon>
        <taxon>Halobacteria</taxon>
        <taxon>Halobacteriales</taxon>
        <taxon>Halococcaceae</taxon>
        <taxon>Halococcus</taxon>
    </lineage>
</organism>
<dbReference type="STRING" id="1227456.C450_09818"/>
<evidence type="ECO:0000256" key="1">
    <source>
        <dbReference type="SAM" id="Phobius"/>
    </source>
</evidence>
<accession>M0N7V4</accession>
<reference evidence="2 3" key="1">
    <citation type="journal article" date="2014" name="PLoS Genet.">
        <title>Phylogenetically driven sequencing of extremely halophilic archaea reveals strategies for static and dynamic osmo-response.</title>
        <authorList>
            <person name="Becker E.A."/>
            <person name="Seitzer P.M."/>
            <person name="Tritt A."/>
            <person name="Larsen D."/>
            <person name="Krusor M."/>
            <person name="Yao A.I."/>
            <person name="Wu D."/>
            <person name="Madern D."/>
            <person name="Eisen J.A."/>
            <person name="Darling A.E."/>
            <person name="Facciotti M.T."/>
        </authorList>
    </citation>
    <scope>NUCLEOTIDE SEQUENCE [LARGE SCALE GENOMIC DNA]</scope>
    <source>
        <strain evidence="2 3">DSM 8989</strain>
    </source>
</reference>
<feature type="transmembrane region" description="Helical" evidence="1">
    <location>
        <begin position="52"/>
        <end position="72"/>
    </location>
</feature>
<dbReference type="EMBL" id="AOME01000053">
    <property type="protein sequence ID" value="EMA52755.1"/>
    <property type="molecule type" value="Genomic_DNA"/>
</dbReference>
<evidence type="ECO:0000313" key="2">
    <source>
        <dbReference type="EMBL" id="EMA52755.1"/>
    </source>
</evidence>
<proteinExistence type="predicted"/>
<gene>
    <name evidence="2" type="ORF">C450_09818</name>
</gene>
<keyword evidence="1" id="KW-0812">Transmembrane</keyword>
<feature type="transmembrane region" description="Helical" evidence="1">
    <location>
        <begin position="17"/>
        <end position="40"/>
    </location>
</feature>
<sequence length="82" mass="8789">MPELVETSDPEGVDYGWVMQTTFVLTIAVGAPIVAVLSLGAPLDTWNARLSFAVRVGAVVWVLVAVAVYGYAHRTTEEPADQ</sequence>
<keyword evidence="1" id="KW-0472">Membrane</keyword>
<name>M0N7V4_9EURY</name>
<dbReference type="AlphaFoldDB" id="M0N7V4"/>
<dbReference type="RefSeq" id="WP_005043055.1">
    <property type="nucleotide sequence ID" value="NZ_AOME01000053.1"/>
</dbReference>
<protein>
    <recommendedName>
        <fullName evidence="4">Peptidoglycan binding protein</fullName>
    </recommendedName>
</protein>
<keyword evidence="1" id="KW-1133">Transmembrane helix</keyword>
<keyword evidence="3" id="KW-1185">Reference proteome</keyword>
<evidence type="ECO:0000313" key="3">
    <source>
        <dbReference type="Proteomes" id="UP000011625"/>
    </source>
</evidence>
<evidence type="ECO:0008006" key="4">
    <source>
        <dbReference type="Google" id="ProtNLM"/>
    </source>
</evidence>